<reference evidence="4 5" key="1">
    <citation type="submission" date="2018-08" db="EMBL/GenBank/DDBJ databases">
        <title>Sequencing the genomes of 1000 actinobacteria strains.</title>
        <authorList>
            <person name="Klenk H.-P."/>
        </authorList>
    </citation>
    <scope>NUCLEOTIDE SEQUENCE [LARGE SCALE GENOMIC DNA]</scope>
    <source>
        <strain evidence="4 5">DSM 43927</strain>
    </source>
</reference>
<feature type="compositionally biased region" description="Pro residues" evidence="1">
    <location>
        <begin position="17"/>
        <end position="55"/>
    </location>
</feature>
<accession>A0A3D9SU73</accession>
<sequence>MTMPPDGDGSPWVNPGDAPPPQSAPPPAAAPVAPAPHPYPYPPGPAMPPPGPPSGRPPNNRLAVVALVTGLVGLGFITVFLAVAAFRQIKQSGERGRGLIVGGLAAAVVWLAIGISVAAATDWDPDAGSDDSGQSAFQLYPKTGQCFDWTGEERDASTRIMRCDRLHDAEVVAVFSLEKGPWPGEGKVSARGLTECEQRVRQRFGTTTPLEHGEIFTLYPRRLGWKIGDRRVHCMIAAAVGDKLDRPLPKGDLGLRTWDELGIGDCFIAPRERATVTVKRTACDDGHTGQVTYRFVMPAGVYPGERTVDRASEKRCDRGAAGLVMKRPPVPLEYWWVGPSEESWTGGDRRVVCYVTADQGDLTRSVIRPR</sequence>
<organism evidence="4 5">
    <name type="scientific">Thermomonospora umbrina</name>
    <dbReference type="NCBI Taxonomy" id="111806"/>
    <lineage>
        <taxon>Bacteria</taxon>
        <taxon>Bacillati</taxon>
        <taxon>Actinomycetota</taxon>
        <taxon>Actinomycetes</taxon>
        <taxon>Streptosporangiales</taxon>
        <taxon>Thermomonosporaceae</taxon>
        <taxon>Thermomonospora</taxon>
    </lineage>
</organism>
<name>A0A3D9SU73_9ACTN</name>
<keyword evidence="5" id="KW-1185">Reference proteome</keyword>
<evidence type="ECO:0000313" key="5">
    <source>
        <dbReference type="Proteomes" id="UP000256661"/>
    </source>
</evidence>
<proteinExistence type="predicted"/>
<dbReference type="OrthoDB" id="3480120at2"/>
<protein>
    <submittedName>
        <fullName evidence="4">Putative regulator of septum formation</fullName>
    </submittedName>
</protein>
<dbReference type="Pfam" id="PF13845">
    <property type="entry name" value="Septum_form"/>
    <property type="match status" value="1"/>
</dbReference>
<feature type="transmembrane region" description="Helical" evidence="2">
    <location>
        <begin position="62"/>
        <end position="86"/>
    </location>
</feature>
<keyword evidence="2" id="KW-0812">Transmembrane</keyword>
<feature type="domain" description="Septum formation-related" evidence="3">
    <location>
        <begin position="143"/>
        <end position="353"/>
    </location>
</feature>
<dbReference type="Proteomes" id="UP000256661">
    <property type="component" value="Unassembled WGS sequence"/>
</dbReference>
<gene>
    <name evidence="4" type="ORF">DFJ69_4837</name>
</gene>
<comment type="caution">
    <text evidence="4">The sequence shown here is derived from an EMBL/GenBank/DDBJ whole genome shotgun (WGS) entry which is preliminary data.</text>
</comment>
<keyword evidence="2" id="KW-1133">Transmembrane helix</keyword>
<dbReference type="RefSeq" id="WP_147312401.1">
    <property type="nucleotide sequence ID" value="NZ_QTTT01000001.1"/>
</dbReference>
<evidence type="ECO:0000313" key="4">
    <source>
        <dbReference type="EMBL" id="REE99328.1"/>
    </source>
</evidence>
<evidence type="ECO:0000256" key="2">
    <source>
        <dbReference type="SAM" id="Phobius"/>
    </source>
</evidence>
<keyword evidence="2" id="KW-0472">Membrane</keyword>
<feature type="transmembrane region" description="Helical" evidence="2">
    <location>
        <begin position="98"/>
        <end position="120"/>
    </location>
</feature>
<dbReference type="InterPro" id="IPR026004">
    <property type="entry name" value="Septum_form"/>
</dbReference>
<dbReference type="EMBL" id="QTTT01000001">
    <property type="protein sequence ID" value="REE99328.1"/>
    <property type="molecule type" value="Genomic_DNA"/>
</dbReference>
<evidence type="ECO:0000259" key="3">
    <source>
        <dbReference type="Pfam" id="PF13845"/>
    </source>
</evidence>
<dbReference type="AlphaFoldDB" id="A0A3D9SU73"/>
<evidence type="ECO:0000256" key="1">
    <source>
        <dbReference type="SAM" id="MobiDB-lite"/>
    </source>
</evidence>
<feature type="region of interest" description="Disordered" evidence="1">
    <location>
        <begin position="1"/>
        <end position="55"/>
    </location>
</feature>